<dbReference type="GO" id="GO:0005759">
    <property type="term" value="C:mitochondrial matrix"/>
    <property type="evidence" value="ECO:0007669"/>
    <property type="project" value="UniProtKB-SubCell"/>
</dbReference>
<dbReference type="PANTHER" id="PTHR13693:SF102">
    <property type="entry name" value="2-AMINO-3-KETOBUTYRATE COENZYME A LIGASE, MITOCHONDRIAL"/>
    <property type="match status" value="1"/>
</dbReference>
<dbReference type="InterPro" id="IPR015421">
    <property type="entry name" value="PyrdxlP-dep_Trfase_major"/>
</dbReference>
<evidence type="ECO:0000256" key="5">
    <source>
        <dbReference type="ARBA" id="ARBA00022679"/>
    </source>
</evidence>
<keyword evidence="5 11" id="KW-0808">Transferase</keyword>
<dbReference type="GO" id="GO:0003870">
    <property type="term" value="F:5-aminolevulinate synthase activity"/>
    <property type="evidence" value="ECO:0007669"/>
    <property type="project" value="UniProtKB-EC"/>
</dbReference>
<dbReference type="UniPathway" id="UPA00251">
    <property type="reaction ID" value="UER00375"/>
</dbReference>
<name>A0A3N4KFZ5_9PEZI</name>
<dbReference type="InterPro" id="IPR001917">
    <property type="entry name" value="Aminotrans_II_pyridoxalP_BS"/>
</dbReference>
<dbReference type="PROSITE" id="PS00599">
    <property type="entry name" value="AA_TRANSFER_CLASS_2"/>
    <property type="match status" value="1"/>
</dbReference>
<dbReference type="GO" id="GO:0030170">
    <property type="term" value="F:pyridoxal phosphate binding"/>
    <property type="evidence" value="ECO:0007669"/>
    <property type="project" value="UniProtKB-UniRule"/>
</dbReference>
<feature type="domain" description="Aminotransferase class I/classII large" evidence="12">
    <location>
        <begin position="217"/>
        <end position="571"/>
    </location>
</feature>
<dbReference type="AlphaFoldDB" id="A0A3N4KFZ5"/>
<dbReference type="Pfam" id="PF00155">
    <property type="entry name" value="Aminotran_1_2"/>
    <property type="match status" value="1"/>
</dbReference>
<organism evidence="13 14">
    <name type="scientific">Choiromyces venosus 120613-1</name>
    <dbReference type="NCBI Taxonomy" id="1336337"/>
    <lineage>
        <taxon>Eukaryota</taxon>
        <taxon>Fungi</taxon>
        <taxon>Dikarya</taxon>
        <taxon>Ascomycota</taxon>
        <taxon>Pezizomycotina</taxon>
        <taxon>Pezizomycetes</taxon>
        <taxon>Pezizales</taxon>
        <taxon>Tuberaceae</taxon>
        <taxon>Choiromyces</taxon>
    </lineage>
</organism>
<reference evidence="13 14" key="1">
    <citation type="journal article" date="2018" name="Nat. Ecol. Evol.">
        <title>Pezizomycetes genomes reveal the molecular basis of ectomycorrhizal truffle lifestyle.</title>
        <authorList>
            <person name="Murat C."/>
            <person name="Payen T."/>
            <person name="Noel B."/>
            <person name="Kuo A."/>
            <person name="Morin E."/>
            <person name="Chen J."/>
            <person name="Kohler A."/>
            <person name="Krizsan K."/>
            <person name="Balestrini R."/>
            <person name="Da Silva C."/>
            <person name="Montanini B."/>
            <person name="Hainaut M."/>
            <person name="Levati E."/>
            <person name="Barry K.W."/>
            <person name="Belfiori B."/>
            <person name="Cichocki N."/>
            <person name="Clum A."/>
            <person name="Dockter R.B."/>
            <person name="Fauchery L."/>
            <person name="Guy J."/>
            <person name="Iotti M."/>
            <person name="Le Tacon F."/>
            <person name="Lindquist E.A."/>
            <person name="Lipzen A."/>
            <person name="Malagnac F."/>
            <person name="Mello A."/>
            <person name="Molinier V."/>
            <person name="Miyauchi S."/>
            <person name="Poulain J."/>
            <person name="Riccioni C."/>
            <person name="Rubini A."/>
            <person name="Sitrit Y."/>
            <person name="Splivallo R."/>
            <person name="Traeger S."/>
            <person name="Wang M."/>
            <person name="Zifcakova L."/>
            <person name="Wipf D."/>
            <person name="Zambonelli A."/>
            <person name="Paolocci F."/>
            <person name="Nowrousian M."/>
            <person name="Ottonello S."/>
            <person name="Baldrian P."/>
            <person name="Spatafora J.W."/>
            <person name="Henrissat B."/>
            <person name="Nagy L.G."/>
            <person name="Aury J.M."/>
            <person name="Wincker P."/>
            <person name="Grigoriev I.V."/>
            <person name="Bonfante P."/>
            <person name="Martin F.M."/>
        </authorList>
    </citation>
    <scope>NUCLEOTIDE SEQUENCE [LARGE SCALE GENOMIC DNA]</scope>
    <source>
        <strain evidence="13 14">120613-1</strain>
    </source>
</reference>
<comment type="similarity">
    <text evidence="4 10">Belongs to the class-II pyridoxal-phosphate-dependent aminotransferase family.</text>
</comment>
<evidence type="ECO:0000313" key="14">
    <source>
        <dbReference type="Proteomes" id="UP000276215"/>
    </source>
</evidence>
<evidence type="ECO:0000256" key="3">
    <source>
        <dbReference type="ARBA" id="ARBA00005029"/>
    </source>
</evidence>
<evidence type="ECO:0000313" key="13">
    <source>
        <dbReference type="EMBL" id="RPB04795.1"/>
    </source>
</evidence>
<dbReference type="STRING" id="1336337.A0A3N4KFZ5"/>
<keyword evidence="11" id="KW-0496">Mitochondrion</keyword>
<dbReference type="InterPro" id="IPR010961">
    <property type="entry name" value="4pyrrol_synth_NH2levulA_synth"/>
</dbReference>
<comment type="subcellular location">
    <subcellularLocation>
        <location evidence="11">Mitochondrion matrix</location>
    </subcellularLocation>
</comment>
<comment type="pathway">
    <text evidence="3 11">Porphyrin-containing compound metabolism; protoporphyrin-IX biosynthesis; 5-aminolevulinate from glycine: step 1/1.</text>
</comment>
<dbReference type="OrthoDB" id="10263824at2759"/>
<dbReference type="GO" id="GO:0006782">
    <property type="term" value="P:protoporphyrinogen IX biosynthetic process"/>
    <property type="evidence" value="ECO:0007669"/>
    <property type="project" value="UniProtKB-UniRule"/>
</dbReference>
<evidence type="ECO:0000256" key="8">
    <source>
        <dbReference type="ARBA" id="ARBA00023315"/>
    </source>
</evidence>
<dbReference type="InterPro" id="IPR015424">
    <property type="entry name" value="PyrdxlP-dep_Trfase"/>
</dbReference>
<dbReference type="NCBIfam" id="TIGR01821">
    <property type="entry name" value="5aminolev_synth"/>
    <property type="match status" value="1"/>
</dbReference>
<keyword evidence="6 10" id="KW-0663">Pyridoxal phosphate</keyword>
<dbReference type="FunFam" id="3.40.640.10:FF:000006">
    <property type="entry name" value="5-aminolevulinate synthase, mitochondrial"/>
    <property type="match status" value="1"/>
</dbReference>
<evidence type="ECO:0000256" key="7">
    <source>
        <dbReference type="ARBA" id="ARBA00023133"/>
    </source>
</evidence>
<comment type="cofactor">
    <cofactor evidence="1 10">
        <name>pyridoxal 5'-phosphate</name>
        <dbReference type="ChEBI" id="CHEBI:597326"/>
    </cofactor>
</comment>
<evidence type="ECO:0000256" key="6">
    <source>
        <dbReference type="ARBA" id="ARBA00022898"/>
    </source>
</evidence>
<proteinExistence type="inferred from homology"/>
<dbReference type="Proteomes" id="UP000276215">
    <property type="component" value="Unassembled WGS sequence"/>
</dbReference>
<protein>
    <recommendedName>
        <fullName evidence="11">5-aminolevulinate synthase</fullName>
        <ecNumber evidence="11">2.3.1.37</ecNumber>
    </recommendedName>
    <alternativeName>
        <fullName evidence="11">5-aminolevulinic acid synthase</fullName>
    </alternativeName>
    <alternativeName>
        <fullName evidence="11">Delta-ALA synthase</fullName>
    </alternativeName>
    <alternativeName>
        <fullName evidence="11">Delta-aminolevulinate synthase</fullName>
    </alternativeName>
</protein>
<evidence type="ECO:0000256" key="11">
    <source>
        <dbReference type="RuleBase" id="RU910713"/>
    </source>
</evidence>
<keyword evidence="8 11" id="KW-0012">Acyltransferase</keyword>
<keyword evidence="14" id="KW-1185">Reference proteome</keyword>
<dbReference type="SUPFAM" id="SSF53383">
    <property type="entry name" value="PLP-dependent transferases"/>
    <property type="match status" value="1"/>
</dbReference>
<dbReference type="Gene3D" id="3.40.640.10">
    <property type="entry name" value="Type I PLP-dependent aspartate aminotransferase-like (Major domain)"/>
    <property type="match status" value="1"/>
</dbReference>
<dbReference type="InterPro" id="IPR015422">
    <property type="entry name" value="PyrdxlP-dep_Trfase_small"/>
</dbReference>
<dbReference type="InterPro" id="IPR050087">
    <property type="entry name" value="AON_synthase_class-II"/>
</dbReference>
<sequence>MEPLLNQSRKLCPFLKKTSPSTLRALSTSSSVNAVGGGTMSNLQVVARRCPVMSKALAVQSVRNSAFSSASLGLRPSGLARTASLSVGQKRSYVVPSKPTNIQASTSKAADAANVESLHIQAGVFDTSKGICPHGAAALKAAKMAESMAPRTSTRVTRPVNMVPAAHRSGKFDYEGFYGAELDKKHKDKSYRYFNNINRLAKQFPQAHLESPDKLVTAWCSNDYLGMGRNPKVIKSMHETLDMYGAGAGGTRNISGHNQHAISLEASIAKLHAKPAALVFSSCYVANDATLATLGSKLPNCVILSDSLNHASMIQGIRHSGAKKIVFKHNDLVDLETKLASLPSHVPKIIAFESVYSMCGSVGPVEEICDLAEKYGAITFLDEVHAVGMYGPHGAGVAEHLDFEAHRAGKPKGTIMDRIDIITGTLGKAYGCVGGYIAGSAKMVDAIRSLAPGFIFTTSLPPATMAGARTAIEYQSKYDGDRILQQLHTRAVKDSLEARDIPVIPNPSHIVPILVGDAEIARAASDSLLEDHGIYVQAINYPTVPVGQERLRITPTPGHTKNYRDHLIGALESVWNTLGIKRTSDWRAEGGLCGVGVDGMKPENIWSDEQLGVSSGGRNAPTANHMKTGRKVVIDDILEKEMGREVAAIA</sequence>
<dbReference type="InterPro" id="IPR004839">
    <property type="entry name" value="Aminotransferase_I/II_large"/>
</dbReference>
<dbReference type="CDD" id="cd06454">
    <property type="entry name" value="KBL_like"/>
    <property type="match status" value="1"/>
</dbReference>
<gene>
    <name evidence="13" type="ORF">L873DRAFT_1758391</name>
</gene>
<dbReference type="PANTHER" id="PTHR13693">
    <property type="entry name" value="CLASS II AMINOTRANSFERASE/8-AMINO-7-OXONONANOATE SYNTHASE"/>
    <property type="match status" value="1"/>
</dbReference>
<dbReference type="EC" id="2.3.1.37" evidence="11"/>
<evidence type="ECO:0000259" key="12">
    <source>
        <dbReference type="Pfam" id="PF00155"/>
    </source>
</evidence>
<evidence type="ECO:0000256" key="10">
    <source>
        <dbReference type="RuleBase" id="RU003693"/>
    </source>
</evidence>
<evidence type="ECO:0000256" key="4">
    <source>
        <dbReference type="ARBA" id="ARBA00008392"/>
    </source>
</evidence>
<comment type="catalytic activity">
    <reaction evidence="9 11">
        <text>succinyl-CoA + glycine + H(+) = 5-aminolevulinate + CO2 + CoA</text>
        <dbReference type="Rhea" id="RHEA:12921"/>
        <dbReference type="ChEBI" id="CHEBI:15378"/>
        <dbReference type="ChEBI" id="CHEBI:16526"/>
        <dbReference type="ChEBI" id="CHEBI:57287"/>
        <dbReference type="ChEBI" id="CHEBI:57292"/>
        <dbReference type="ChEBI" id="CHEBI:57305"/>
        <dbReference type="ChEBI" id="CHEBI:356416"/>
        <dbReference type="EC" id="2.3.1.37"/>
    </reaction>
</comment>
<dbReference type="Gene3D" id="3.90.1150.10">
    <property type="entry name" value="Aspartate Aminotransferase, domain 1"/>
    <property type="match status" value="1"/>
</dbReference>
<evidence type="ECO:0000256" key="1">
    <source>
        <dbReference type="ARBA" id="ARBA00001933"/>
    </source>
</evidence>
<evidence type="ECO:0000256" key="2">
    <source>
        <dbReference type="ARBA" id="ARBA00003076"/>
    </source>
</evidence>
<evidence type="ECO:0000256" key="9">
    <source>
        <dbReference type="ARBA" id="ARBA00047654"/>
    </source>
</evidence>
<dbReference type="EMBL" id="ML120356">
    <property type="protein sequence ID" value="RPB04795.1"/>
    <property type="molecule type" value="Genomic_DNA"/>
</dbReference>
<comment type="function">
    <text evidence="2">Catalyzes the synthesis of 5-aminolevulinate (ALA) from succinyl-CoA and glycine, the first and rate-limiting step in heme biosynthesis.</text>
</comment>
<keyword evidence="7 11" id="KW-0350">Heme biosynthesis</keyword>
<accession>A0A3N4KFZ5</accession>